<keyword evidence="2" id="KW-1185">Reference proteome</keyword>
<accession>A0A1U7IYH2</accession>
<sequence length="69" mass="8048">MNAATRVFSVYVSDFAIELRDDGNQYSGDGRLVCRQRNYDSLFKFAKNMALNHAVPLRDYTRSEAQYQY</sequence>
<dbReference type="AlphaFoldDB" id="A0A1U7IYH2"/>
<evidence type="ECO:0000313" key="1">
    <source>
        <dbReference type="EMBL" id="OKH43801.1"/>
    </source>
</evidence>
<dbReference type="EMBL" id="MRCG01000029">
    <property type="protein sequence ID" value="OKH43801.1"/>
    <property type="molecule type" value="Genomic_DNA"/>
</dbReference>
<proteinExistence type="predicted"/>
<protein>
    <submittedName>
        <fullName evidence="1">Uncharacterized protein</fullName>
    </submittedName>
</protein>
<evidence type="ECO:0000313" key="2">
    <source>
        <dbReference type="Proteomes" id="UP000185557"/>
    </source>
</evidence>
<organism evidence="1 2">
    <name type="scientific">Phormidium tenue NIES-30</name>
    <dbReference type="NCBI Taxonomy" id="549789"/>
    <lineage>
        <taxon>Bacteria</taxon>
        <taxon>Bacillati</taxon>
        <taxon>Cyanobacteriota</taxon>
        <taxon>Cyanophyceae</taxon>
        <taxon>Oscillatoriophycideae</taxon>
        <taxon>Oscillatoriales</taxon>
        <taxon>Oscillatoriaceae</taxon>
        <taxon>Phormidium</taxon>
    </lineage>
</organism>
<gene>
    <name evidence="1" type="ORF">NIES30_24285</name>
</gene>
<name>A0A1U7IYH2_9CYAN</name>
<reference evidence="1 2" key="1">
    <citation type="submission" date="2016-11" db="EMBL/GenBank/DDBJ databases">
        <title>Draft Genome Sequences of Nine Cyanobacterial Strains from Diverse Habitats.</title>
        <authorList>
            <person name="Zhu T."/>
            <person name="Hou S."/>
            <person name="Lu X."/>
            <person name="Hess W.R."/>
        </authorList>
    </citation>
    <scope>NUCLEOTIDE SEQUENCE [LARGE SCALE GENOMIC DNA]</scope>
    <source>
        <strain evidence="1 2">NIES-30</strain>
    </source>
</reference>
<comment type="caution">
    <text evidence="1">The sequence shown here is derived from an EMBL/GenBank/DDBJ whole genome shotgun (WGS) entry which is preliminary data.</text>
</comment>
<dbReference type="Proteomes" id="UP000185557">
    <property type="component" value="Unassembled WGS sequence"/>
</dbReference>